<evidence type="ECO:0000256" key="2">
    <source>
        <dbReference type="ARBA" id="ARBA00022980"/>
    </source>
</evidence>
<dbReference type="AlphaFoldDB" id="A0A4T0X5Y2"/>
<dbReference type="PANTHER" id="PTHR10744">
    <property type="entry name" value="40S RIBOSOMAL PROTEIN S11 FAMILY MEMBER"/>
    <property type="match status" value="1"/>
</dbReference>
<dbReference type="Pfam" id="PF00366">
    <property type="entry name" value="Ribosomal_S17"/>
    <property type="match status" value="1"/>
</dbReference>
<evidence type="ECO:0000256" key="4">
    <source>
        <dbReference type="SAM" id="Coils"/>
    </source>
</evidence>
<dbReference type="OrthoDB" id="274752at2759"/>
<evidence type="ECO:0000256" key="1">
    <source>
        <dbReference type="ARBA" id="ARBA00010254"/>
    </source>
</evidence>
<feature type="coiled-coil region" evidence="4">
    <location>
        <begin position="158"/>
        <end position="192"/>
    </location>
</feature>
<dbReference type="GO" id="GO:1990904">
    <property type="term" value="C:ribonucleoprotein complex"/>
    <property type="evidence" value="ECO:0007669"/>
    <property type="project" value="UniProtKB-KW"/>
</dbReference>
<dbReference type="InterPro" id="IPR012340">
    <property type="entry name" value="NA-bd_OB-fold"/>
</dbReference>
<dbReference type="SUPFAM" id="SSF50249">
    <property type="entry name" value="Nucleic acid-binding proteins"/>
    <property type="match status" value="1"/>
</dbReference>
<dbReference type="GO" id="GO:0005840">
    <property type="term" value="C:ribosome"/>
    <property type="evidence" value="ECO:0007669"/>
    <property type="project" value="UniProtKB-KW"/>
</dbReference>
<dbReference type="GO" id="GO:0003735">
    <property type="term" value="F:structural constituent of ribosome"/>
    <property type="evidence" value="ECO:0007669"/>
    <property type="project" value="InterPro"/>
</dbReference>
<dbReference type="GO" id="GO:0005739">
    <property type="term" value="C:mitochondrion"/>
    <property type="evidence" value="ECO:0007669"/>
    <property type="project" value="TreeGrafter"/>
</dbReference>
<keyword evidence="3" id="KW-0687">Ribonucleoprotein</keyword>
<dbReference type="STRING" id="52247.A0A4T0X5Y2"/>
<evidence type="ECO:0000256" key="3">
    <source>
        <dbReference type="ARBA" id="ARBA00023274"/>
    </source>
</evidence>
<evidence type="ECO:0000313" key="6">
    <source>
        <dbReference type="Proteomes" id="UP000307173"/>
    </source>
</evidence>
<dbReference type="EMBL" id="SELW01000142">
    <property type="protein sequence ID" value="TID30427.1"/>
    <property type="molecule type" value="Genomic_DNA"/>
</dbReference>
<sequence>MARLNFLGYVISQGKMEKTIKVRVLQKKFDKRVQKHFLQKKDYLVHDEGEVCREGDLVRIEQTRPFSATKFFAVAEIKKNKGQQFAEYQKQSKLAVKSEETEKLTNLRTKISSSNKSNIYDDVNFIRSIENKDNLNDDEISRVNEIRERYSLDELKKEKLLKTSLSSLSDSLQNLEKEIKLAETLDKVINDNETEKLHDVFERLKIDETTPRNIKKNKLRKFLLNSDVKELQNLGIKL</sequence>
<dbReference type="PANTHER" id="PTHR10744:SF1">
    <property type="entry name" value="SMALL RIBOSOMAL SUBUNIT PROTEIN US17M"/>
    <property type="match status" value="1"/>
</dbReference>
<reference evidence="5 6" key="1">
    <citation type="journal article" date="2019" name="Front. Genet.">
        <title>Whole-Genome Sequencing of the Opportunistic Yeast Pathogen Candida inconspicua Uncovers Its Hybrid Origin.</title>
        <authorList>
            <person name="Mixao V."/>
            <person name="Hansen A.P."/>
            <person name="Saus E."/>
            <person name="Boekhout T."/>
            <person name="Lass-Florl C."/>
            <person name="Gabaldon T."/>
        </authorList>
    </citation>
    <scope>NUCLEOTIDE SEQUENCE [LARGE SCALE GENOMIC DNA]</scope>
    <source>
        <strain evidence="5 6">CBS 180</strain>
    </source>
</reference>
<dbReference type="InterPro" id="IPR000266">
    <property type="entry name" value="Ribosomal_uS17"/>
</dbReference>
<dbReference type="GO" id="GO:0006412">
    <property type="term" value="P:translation"/>
    <property type="evidence" value="ECO:0007669"/>
    <property type="project" value="InterPro"/>
</dbReference>
<name>A0A4T0X5Y2_9ASCO</name>
<dbReference type="Proteomes" id="UP000307173">
    <property type="component" value="Unassembled WGS sequence"/>
</dbReference>
<keyword evidence="4" id="KW-0175">Coiled coil</keyword>
<proteinExistence type="inferred from homology"/>
<keyword evidence="6" id="KW-1185">Reference proteome</keyword>
<comment type="caution">
    <text evidence="5">The sequence shown here is derived from an EMBL/GenBank/DDBJ whole genome shotgun (WGS) entry which is preliminary data.</text>
</comment>
<evidence type="ECO:0000313" key="5">
    <source>
        <dbReference type="EMBL" id="TID30427.1"/>
    </source>
</evidence>
<comment type="similarity">
    <text evidence="1">Belongs to the universal ribosomal protein uS17 family.</text>
</comment>
<accession>A0A4T0X5Y2</accession>
<protein>
    <submittedName>
        <fullName evidence="5">Uncharacterized protein</fullName>
    </submittedName>
</protein>
<dbReference type="Gene3D" id="2.40.50.140">
    <property type="entry name" value="Nucleic acid-binding proteins"/>
    <property type="match status" value="1"/>
</dbReference>
<dbReference type="CDD" id="cd00364">
    <property type="entry name" value="Ribosomal_uS17"/>
    <property type="match status" value="1"/>
</dbReference>
<organism evidence="5 6">
    <name type="scientific">Pichia inconspicua</name>
    <dbReference type="NCBI Taxonomy" id="52247"/>
    <lineage>
        <taxon>Eukaryota</taxon>
        <taxon>Fungi</taxon>
        <taxon>Dikarya</taxon>
        <taxon>Ascomycota</taxon>
        <taxon>Saccharomycotina</taxon>
        <taxon>Pichiomycetes</taxon>
        <taxon>Pichiales</taxon>
        <taxon>Pichiaceae</taxon>
        <taxon>Pichia</taxon>
    </lineage>
</organism>
<gene>
    <name evidence="5" type="ORF">CANINC_000938</name>
</gene>
<keyword evidence="2" id="KW-0689">Ribosomal protein</keyword>